<evidence type="ECO:0000256" key="2">
    <source>
        <dbReference type="ARBA" id="ARBA00022692"/>
    </source>
</evidence>
<comment type="caution">
    <text evidence="9">The sequence shown here is derived from an EMBL/GenBank/DDBJ whole genome shotgun (WGS) entry which is preliminary data.</text>
</comment>
<feature type="compositionally biased region" description="Polar residues" evidence="7">
    <location>
        <begin position="211"/>
        <end position="222"/>
    </location>
</feature>
<dbReference type="AlphaFoldDB" id="A0AAV4A3P2"/>
<dbReference type="Pfam" id="PF00211">
    <property type="entry name" value="Guanylate_cyc"/>
    <property type="match status" value="1"/>
</dbReference>
<dbReference type="GO" id="GO:0007168">
    <property type="term" value="P:receptor guanylyl cyclase signaling pathway"/>
    <property type="evidence" value="ECO:0007669"/>
    <property type="project" value="TreeGrafter"/>
</dbReference>
<dbReference type="Proteomes" id="UP000735302">
    <property type="component" value="Unassembled WGS sequence"/>
</dbReference>
<feature type="domain" description="Guanylate cyclase" evidence="8">
    <location>
        <begin position="2"/>
        <end position="40"/>
    </location>
</feature>
<evidence type="ECO:0000256" key="7">
    <source>
        <dbReference type="SAM" id="MobiDB-lite"/>
    </source>
</evidence>
<accession>A0AAV4A3P2</accession>
<evidence type="ECO:0000313" key="10">
    <source>
        <dbReference type="Proteomes" id="UP000735302"/>
    </source>
</evidence>
<dbReference type="SUPFAM" id="SSF55073">
    <property type="entry name" value="Nucleotide cyclase"/>
    <property type="match status" value="1"/>
</dbReference>
<feature type="region of interest" description="Disordered" evidence="7">
    <location>
        <begin position="293"/>
        <end position="336"/>
    </location>
</feature>
<evidence type="ECO:0000256" key="4">
    <source>
        <dbReference type="ARBA" id="ARBA00022989"/>
    </source>
</evidence>
<dbReference type="PANTHER" id="PTHR11920">
    <property type="entry name" value="GUANYLYL CYCLASE"/>
    <property type="match status" value="1"/>
</dbReference>
<dbReference type="GO" id="GO:0000166">
    <property type="term" value="F:nucleotide binding"/>
    <property type="evidence" value="ECO:0007669"/>
    <property type="project" value="UniProtKB-KW"/>
</dbReference>
<feature type="compositionally biased region" description="Polar residues" evidence="7">
    <location>
        <begin position="269"/>
        <end position="278"/>
    </location>
</feature>
<evidence type="ECO:0000256" key="3">
    <source>
        <dbReference type="ARBA" id="ARBA00022741"/>
    </source>
</evidence>
<keyword evidence="10" id="KW-1185">Reference proteome</keyword>
<evidence type="ECO:0000259" key="8">
    <source>
        <dbReference type="Pfam" id="PF00211"/>
    </source>
</evidence>
<dbReference type="GO" id="GO:0004383">
    <property type="term" value="F:guanylate cyclase activity"/>
    <property type="evidence" value="ECO:0007669"/>
    <property type="project" value="TreeGrafter"/>
</dbReference>
<dbReference type="EMBL" id="BLXT01003273">
    <property type="protein sequence ID" value="GFO01293.1"/>
    <property type="molecule type" value="Genomic_DNA"/>
</dbReference>
<reference evidence="9 10" key="1">
    <citation type="journal article" date="2021" name="Elife">
        <title>Chloroplast acquisition without the gene transfer in kleptoplastic sea slugs, Plakobranchus ocellatus.</title>
        <authorList>
            <person name="Maeda T."/>
            <person name="Takahashi S."/>
            <person name="Yoshida T."/>
            <person name="Shimamura S."/>
            <person name="Takaki Y."/>
            <person name="Nagai Y."/>
            <person name="Toyoda A."/>
            <person name="Suzuki Y."/>
            <person name="Arimoto A."/>
            <person name="Ishii H."/>
            <person name="Satoh N."/>
            <person name="Nishiyama T."/>
            <person name="Hasebe M."/>
            <person name="Maruyama T."/>
            <person name="Minagawa J."/>
            <person name="Obokata J."/>
            <person name="Shigenobu S."/>
        </authorList>
    </citation>
    <scope>NUCLEOTIDE SEQUENCE [LARGE SCALE GENOMIC DNA]</scope>
</reference>
<feature type="compositionally biased region" description="Polar residues" evidence="7">
    <location>
        <begin position="300"/>
        <end position="335"/>
    </location>
</feature>
<dbReference type="InterPro" id="IPR050401">
    <property type="entry name" value="Cyclic_nucleotide_synthase"/>
</dbReference>
<keyword evidence="5" id="KW-0472">Membrane</keyword>
<feature type="region of interest" description="Disordered" evidence="7">
    <location>
        <begin position="129"/>
        <end position="160"/>
    </location>
</feature>
<keyword evidence="6" id="KW-0456">Lyase</keyword>
<organism evidence="9 10">
    <name type="scientific">Plakobranchus ocellatus</name>
    <dbReference type="NCBI Taxonomy" id="259542"/>
    <lineage>
        <taxon>Eukaryota</taxon>
        <taxon>Metazoa</taxon>
        <taxon>Spiralia</taxon>
        <taxon>Lophotrochozoa</taxon>
        <taxon>Mollusca</taxon>
        <taxon>Gastropoda</taxon>
        <taxon>Heterobranchia</taxon>
        <taxon>Euthyneura</taxon>
        <taxon>Panpulmonata</taxon>
        <taxon>Sacoglossa</taxon>
        <taxon>Placobranchoidea</taxon>
        <taxon>Plakobranchidae</taxon>
        <taxon>Plakobranchus</taxon>
    </lineage>
</organism>
<evidence type="ECO:0000256" key="6">
    <source>
        <dbReference type="ARBA" id="ARBA00023239"/>
    </source>
</evidence>
<dbReference type="InterPro" id="IPR001054">
    <property type="entry name" value="A/G_cyclase"/>
</dbReference>
<evidence type="ECO:0000313" key="9">
    <source>
        <dbReference type="EMBL" id="GFO01293.1"/>
    </source>
</evidence>
<keyword evidence="3" id="KW-0547">Nucleotide-binding</keyword>
<evidence type="ECO:0000256" key="5">
    <source>
        <dbReference type="ARBA" id="ARBA00023136"/>
    </source>
</evidence>
<gene>
    <name evidence="9" type="ORF">PoB_002779800</name>
</gene>
<dbReference type="PANTHER" id="PTHR11920:SF501">
    <property type="entry name" value="GUANYLATE CYCLASE 32E"/>
    <property type="match status" value="1"/>
</dbReference>
<sequence>MKIHISETTKKELENYPYEVEERGSIQVKGKGEMKTYWLVGKKDIPESDMPQCPFLAIMQEEVRSRKAEEIGEDSQGNNEMGSQTALHSYSPVSFKDMRMEAPSPLGNIGNVSSGASAAAGLLRLDNTGVHSSPRARSVSIGKCPFSSGTQGSAKASPSNSHLKISNEVLGAQSIGQTNGLSKFVPMSSSHGIKTPLNDDNARPGLKSLDSGISVSGPSCQQDLKDDLLNQPHSVGNPRFPTSTSSDPTGFIPSVAKSQNLDHSPAKHPTTQECNIDVSSRDEAPELGANVKAGEGFKAKTSQPLSADTTSFNTFSKPQNSSAKSSGMSNNNNDNIYHAQDVKGQENQNDKGLIANGNIDVDVKTHNNILSEPEYSKNGTHAFKNDVVYAGDAKGTGKSTERKSKMCNIF</sequence>
<dbReference type="InterPro" id="IPR029787">
    <property type="entry name" value="Nucleotide_cyclase"/>
</dbReference>
<evidence type="ECO:0000256" key="1">
    <source>
        <dbReference type="ARBA" id="ARBA00004370"/>
    </source>
</evidence>
<proteinExistence type="predicted"/>
<comment type="subcellular location">
    <subcellularLocation>
        <location evidence="1">Membrane</location>
    </subcellularLocation>
</comment>
<protein>
    <submittedName>
        <fullName evidence="9">Soluble guanylate cyclase 88e-like</fullName>
    </submittedName>
</protein>
<dbReference type="GO" id="GO:0035556">
    <property type="term" value="P:intracellular signal transduction"/>
    <property type="evidence" value="ECO:0007669"/>
    <property type="project" value="InterPro"/>
</dbReference>
<feature type="compositionally biased region" description="Polar residues" evidence="7">
    <location>
        <begin position="147"/>
        <end position="160"/>
    </location>
</feature>
<dbReference type="Gene3D" id="3.30.70.1230">
    <property type="entry name" value="Nucleotide cyclase"/>
    <property type="match status" value="1"/>
</dbReference>
<dbReference type="GO" id="GO:0005886">
    <property type="term" value="C:plasma membrane"/>
    <property type="evidence" value="ECO:0007669"/>
    <property type="project" value="TreeGrafter"/>
</dbReference>
<name>A0AAV4A3P2_9GAST</name>
<feature type="region of interest" description="Disordered" evidence="7">
    <location>
        <begin position="181"/>
        <end position="278"/>
    </location>
</feature>
<dbReference type="GO" id="GO:0004016">
    <property type="term" value="F:adenylate cyclase activity"/>
    <property type="evidence" value="ECO:0007669"/>
    <property type="project" value="TreeGrafter"/>
</dbReference>
<feature type="compositionally biased region" description="Polar residues" evidence="7">
    <location>
        <begin position="181"/>
        <end position="192"/>
    </location>
</feature>
<dbReference type="GO" id="GO:0001653">
    <property type="term" value="F:peptide receptor activity"/>
    <property type="evidence" value="ECO:0007669"/>
    <property type="project" value="TreeGrafter"/>
</dbReference>
<keyword evidence="2" id="KW-0812">Transmembrane</keyword>
<keyword evidence="4" id="KW-1133">Transmembrane helix</keyword>